<dbReference type="STRING" id="1261131.lam_558"/>
<dbReference type="EMBL" id="CP006604">
    <property type="protein sequence ID" value="AHA27907.1"/>
    <property type="molecule type" value="Genomic_DNA"/>
</dbReference>
<dbReference type="AlphaFoldDB" id="U6B847"/>
<dbReference type="Proteomes" id="UP000017862">
    <property type="component" value="Chromosome"/>
</dbReference>
<dbReference type="InterPro" id="IPR006357">
    <property type="entry name" value="HAD-SF_hydro_IIA"/>
</dbReference>
<dbReference type="RefSeq" id="WP_023466278.1">
    <property type="nucleotide sequence ID" value="NC_022793.1"/>
</dbReference>
<dbReference type="InterPro" id="IPR023214">
    <property type="entry name" value="HAD_sf"/>
</dbReference>
<dbReference type="CDD" id="cd07525">
    <property type="entry name" value="HAD_like"/>
    <property type="match status" value="1"/>
</dbReference>
<dbReference type="KEGG" id="lar:lam_558"/>
<dbReference type="Pfam" id="PF13242">
    <property type="entry name" value="Hydrolase_like"/>
    <property type="match status" value="1"/>
</dbReference>
<evidence type="ECO:0000313" key="1">
    <source>
        <dbReference type="EMBL" id="AHA27907.1"/>
    </source>
</evidence>
<dbReference type="Pfam" id="PF13344">
    <property type="entry name" value="Hydrolase_6"/>
    <property type="match status" value="1"/>
</dbReference>
<dbReference type="PANTHER" id="PTHR19288:SF90">
    <property type="entry name" value="OS08G0542600 PROTEIN"/>
    <property type="match status" value="1"/>
</dbReference>
<keyword evidence="2" id="KW-1185">Reference proteome</keyword>
<dbReference type="PANTHER" id="PTHR19288">
    <property type="entry name" value="4-NITROPHENYLPHOSPHATASE-RELATED"/>
    <property type="match status" value="1"/>
</dbReference>
<evidence type="ECO:0000313" key="2">
    <source>
        <dbReference type="Proteomes" id="UP000017862"/>
    </source>
</evidence>
<protein>
    <submittedName>
        <fullName evidence="1">Sugar phosphatase</fullName>
    </submittedName>
</protein>
<gene>
    <name evidence="1" type="primary">nagD</name>
    <name evidence="1" type="ORF">lam_558</name>
</gene>
<dbReference type="GO" id="GO:0016791">
    <property type="term" value="F:phosphatase activity"/>
    <property type="evidence" value="ECO:0007669"/>
    <property type="project" value="TreeGrafter"/>
</dbReference>
<dbReference type="eggNOG" id="COG0647">
    <property type="taxonomic scope" value="Bacteria"/>
</dbReference>
<sequence length="281" mass="31598">MSIKIDSLYQISKNYDIIICDIWGVIHNGQKLFSESISALQKASKNGIKIVLLSNSPRPSSSVIEHMISLGLCKRFWDHIVTSGDLTHNLISQGNRNIFFIGEKKDLVLFEGIDIQIVDEKNAETIICTGLYSGSKIPEDYTDLLKKFAQRKIPFICVNPDISVNYGNKIIHCAGSLALIYKKLNGIVKIIGKPHLPIYNMAFKQISDSCCQLDKKRILAIGDGIETDVKGAIQSGLDSLYVGKGIHANEYLENKQINVKMMEKFFINKNIQPNWWIPKLI</sequence>
<dbReference type="SUPFAM" id="SSF56784">
    <property type="entry name" value="HAD-like"/>
    <property type="match status" value="1"/>
</dbReference>
<name>U6B847_9HYPH</name>
<dbReference type="GO" id="GO:0005737">
    <property type="term" value="C:cytoplasm"/>
    <property type="evidence" value="ECO:0007669"/>
    <property type="project" value="TreeGrafter"/>
</dbReference>
<dbReference type="InterPro" id="IPR006356">
    <property type="entry name" value="HAD-SF_hydro_IIA_hyp3"/>
</dbReference>
<dbReference type="NCBIfam" id="TIGR01460">
    <property type="entry name" value="HAD-SF-IIA"/>
    <property type="match status" value="1"/>
</dbReference>
<accession>U6B847</accession>
<dbReference type="Gene3D" id="3.40.50.1000">
    <property type="entry name" value="HAD superfamily/HAD-like"/>
    <property type="match status" value="2"/>
</dbReference>
<organism evidence="1 2">
    <name type="scientific">Candidatus Liberibacter americanus str. Sao Paulo</name>
    <dbReference type="NCBI Taxonomy" id="1261131"/>
    <lineage>
        <taxon>Bacteria</taxon>
        <taxon>Pseudomonadati</taxon>
        <taxon>Pseudomonadota</taxon>
        <taxon>Alphaproteobacteria</taxon>
        <taxon>Hyphomicrobiales</taxon>
        <taxon>Rhizobiaceae</taxon>
        <taxon>Liberibacter</taxon>
    </lineage>
</organism>
<dbReference type="InterPro" id="IPR036412">
    <property type="entry name" value="HAD-like_sf"/>
</dbReference>
<dbReference type="HOGENOM" id="CLU_043473_2_0_5"/>
<dbReference type="PATRIC" id="fig|1261131.3.peg.531"/>
<reference evidence="1 2" key="1">
    <citation type="journal article" date="2014" name="Mol. Plant Microbe Interact.">
        <title>The complete genome sequence of Candidatus Liberibacter americanus, associated with citrus Huanglongbing.</title>
        <authorList>
            <person name="Wulff N.A."/>
            <person name="Zhang S."/>
            <person name="Setubal J.C."/>
            <person name="Almeida N.F."/>
            <person name="Martins E.C."/>
            <person name="Harakava R."/>
            <person name="Kumar D."/>
            <person name="Rangel L.T."/>
            <person name="Foissac X."/>
            <person name="Bove J."/>
            <person name="Gabriel D.W."/>
        </authorList>
    </citation>
    <scope>NUCLEOTIDE SEQUENCE [LARGE SCALE GENOMIC DNA]</scope>
    <source>
        <strain evidence="1 2">Sao Paulo</strain>
    </source>
</reference>
<dbReference type="NCBIfam" id="TIGR01459">
    <property type="entry name" value="HAD-SF-IIA-hyp4"/>
    <property type="match status" value="1"/>
</dbReference>
<proteinExistence type="predicted"/>